<dbReference type="PROSITE" id="PS51009">
    <property type="entry name" value="CYTCII"/>
    <property type="match status" value="1"/>
</dbReference>
<dbReference type="InterPro" id="IPR015984">
    <property type="entry name" value="Cyt_c_prime_subgr"/>
</dbReference>
<name>A0A4Q9VIP0_9HYPH</name>
<dbReference type="EMBL" id="SJFN01000032">
    <property type="protein sequence ID" value="TBW34614.1"/>
    <property type="molecule type" value="Genomic_DNA"/>
</dbReference>
<dbReference type="PRINTS" id="PR00608">
    <property type="entry name" value="CYTCHROMECII"/>
</dbReference>
<evidence type="ECO:0000313" key="9">
    <source>
        <dbReference type="EMBL" id="TBW34614.1"/>
    </source>
</evidence>
<dbReference type="Gene3D" id="1.20.120.10">
    <property type="entry name" value="Cytochrome c/b562"/>
    <property type="match status" value="1"/>
</dbReference>
<evidence type="ECO:0000256" key="7">
    <source>
        <dbReference type="PIRSR" id="PIRSR000027-2"/>
    </source>
</evidence>
<dbReference type="PIRSF" id="PIRSF000027">
    <property type="entry name" value="Cytc_c_prime"/>
    <property type="match status" value="1"/>
</dbReference>
<evidence type="ECO:0000256" key="2">
    <source>
        <dbReference type="ARBA" id="ARBA00022617"/>
    </source>
</evidence>
<keyword evidence="5 6" id="KW-0408">Iron</keyword>
<keyword evidence="1" id="KW-0813">Transport</keyword>
<keyword evidence="10" id="KW-1185">Reference proteome</keyword>
<keyword evidence="4" id="KW-0249">Electron transport</keyword>
<gene>
    <name evidence="9" type="ORF">EYW49_17870</name>
</gene>
<dbReference type="Pfam" id="PF01322">
    <property type="entry name" value="Cytochrom_C_2"/>
    <property type="match status" value="1"/>
</dbReference>
<comment type="caution">
    <text evidence="9">The sequence shown here is derived from an EMBL/GenBank/DDBJ whole genome shotgun (WGS) entry which is preliminary data.</text>
</comment>
<dbReference type="InterPro" id="IPR002321">
    <property type="entry name" value="Cyt_c_II"/>
</dbReference>
<dbReference type="Proteomes" id="UP000292781">
    <property type="component" value="Unassembled WGS sequence"/>
</dbReference>
<dbReference type="GO" id="GO:0009055">
    <property type="term" value="F:electron transfer activity"/>
    <property type="evidence" value="ECO:0007669"/>
    <property type="project" value="InterPro"/>
</dbReference>
<evidence type="ECO:0000256" key="3">
    <source>
        <dbReference type="ARBA" id="ARBA00022723"/>
    </source>
</evidence>
<evidence type="ECO:0000256" key="4">
    <source>
        <dbReference type="ARBA" id="ARBA00022982"/>
    </source>
</evidence>
<feature type="binding site" description="axial binding residue" evidence="6">
    <location>
        <position position="143"/>
    </location>
    <ligand>
        <name>heme c</name>
        <dbReference type="ChEBI" id="CHEBI:61717"/>
    </ligand>
    <ligandPart>
        <name>Fe</name>
        <dbReference type="ChEBI" id="CHEBI:18248"/>
    </ligandPart>
</feature>
<dbReference type="OrthoDB" id="9811729at2"/>
<feature type="signal peptide" evidence="8">
    <location>
        <begin position="1"/>
        <end position="25"/>
    </location>
</feature>
<dbReference type="GO" id="GO:0022900">
    <property type="term" value="P:electron transport chain"/>
    <property type="evidence" value="ECO:0007669"/>
    <property type="project" value="InterPro"/>
</dbReference>
<dbReference type="GO" id="GO:0020037">
    <property type="term" value="F:heme binding"/>
    <property type="evidence" value="ECO:0007669"/>
    <property type="project" value="InterPro"/>
</dbReference>
<comment type="PTM">
    <text evidence="7">Binds 1 heme group per subunit.</text>
</comment>
<evidence type="ECO:0000256" key="5">
    <source>
        <dbReference type="ARBA" id="ARBA00023004"/>
    </source>
</evidence>
<evidence type="ECO:0000256" key="6">
    <source>
        <dbReference type="PIRSR" id="PIRSR000027-1"/>
    </source>
</evidence>
<dbReference type="GO" id="GO:0005506">
    <property type="term" value="F:iron ion binding"/>
    <property type="evidence" value="ECO:0007669"/>
    <property type="project" value="InterPro"/>
</dbReference>
<reference evidence="9 10" key="1">
    <citation type="submission" date="2019-02" db="EMBL/GenBank/DDBJ databases">
        <title>Siculibacillus lacustris gen. nov., sp. nov., a new rosette-forming bacterium isolated from a freshwater crater lake (Lake St. Ana, Romania).</title>
        <authorList>
            <person name="Felfoldi T."/>
            <person name="Marton Z."/>
            <person name="Szabo A."/>
            <person name="Mentes A."/>
            <person name="Boka K."/>
            <person name="Marialigeti K."/>
            <person name="Mathe I."/>
            <person name="Koncz M."/>
            <person name="Schumann P."/>
            <person name="Toth E."/>
        </authorList>
    </citation>
    <scope>NUCLEOTIDE SEQUENCE [LARGE SCALE GENOMIC DNA]</scope>
    <source>
        <strain evidence="9 10">SA-279</strain>
    </source>
</reference>
<keyword evidence="8" id="KW-0732">Signal</keyword>
<dbReference type="GO" id="GO:0042597">
    <property type="term" value="C:periplasmic space"/>
    <property type="evidence" value="ECO:0007669"/>
    <property type="project" value="InterPro"/>
</dbReference>
<accession>A0A4Q9VIP0</accession>
<dbReference type="InterPro" id="IPR010980">
    <property type="entry name" value="Cyt_c/b562"/>
</dbReference>
<dbReference type="RefSeq" id="WP_131310991.1">
    <property type="nucleotide sequence ID" value="NZ_SJFN01000032.1"/>
</dbReference>
<proteinExistence type="predicted"/>
<feature type="chain" id="PRO_5020875508" evidence="8">
    <location>
        <begin position="26"/>
        <end position="151"/>
    </location>
</feature>
<organism evidence="9 10">
    <name type="scientific">Siculibacillus lacustris</name>
    <dbReference type="NCBI Taxonomy" id="1549641"/>
    <lineage>
        <taxon>Bacteria</taxon>
        <taxon>Pseudomonadati</taxon>
        <taxon>Pseudomonadota</taxon>
        <taxon>Alphaproteobacteria</taxon>
        <taxon>Hyphomicrobiales</taxon>
        <taxon>Ancalomicrobiaceae</taxon>
        <taxon>Siculibacillus</taxon>
    </lineage>
</organism>
<sequence length="151" mass="15266">MSTTLLKTIATSIVLAAVAVSAVSAADPIETRRAVMKGNGAAFGGVLVKTAKGETPYDAAAVRAALDALVTKTAGFTDLFPKGTETGGDTAAAPKIWEDPAGFKAALAKLQETAKAQTPAATTDLAGLKVAVGEIGKTCKGCHDSYRISKN</sequence>
<dbReference type="AlphaFoldDB" id="A0A4Q9VIP0"/>
<evidence type="ECO:0000256" key="1">
    <source>
        <dbReference type="ARBA" id="ARBA00022448"/>
    </source>
</evidence>
<evidence type="ECO:0000313" key="10">
    <source>
        <dbReference type="Proteomes" id="UP000292781"/>
    </source>
</evidence>
<feature type="binding site" description="covalent" evidence="7">
    <location>
        <position position="139"/>
    </location>
    <ligand>
        <name>heme c</name>
        <dbReference type="ChEBI" id="CHEBI:61717"/>
    </ligand>
</feature>
<feature type="binding site" description="covalent" evidence="7">
    <location>
        <position position="142"/>
    </location>
    <ligand>
        <name>heme c</name>
        <dbReference type="ChEBI" id="CHEBI:61717"/>
    </ligand>
</feature>
<keyword evidence="2 7" id="KW-0349">Heme</keyword>
<dbReference type="InterPro" id="IPR012127">
    <property type="entry name" value="Cyt_c_prime"/>
</dbReference>
<protein>
    <submittedName>
        <fullName evidence="9">Cytochrome c</fullName>
    </submittedName>
</protein>
<keyword evidence="3 6" id="KW-0479">Metal-binding</keyword>
<evidence type="ECO:0000256" key="8">
    <source>
        <dbReference type="SAM" id="SignalP"/>
    </source>
</evidence>
<dbReference type="SUPFAM" id="SSF47175">
    <property type="entry name" value="Cytochromes"/>
    <property type="match status" value="1"/>
</dbReference>